<accession>A0A830CFE8</accession>
<dbReference type="InterPro" id="IPR004499">
    <property type="entry name" value="Pro-tRNA-ligase_IIa_arc-type"/>
</dbReference>
<protein>
    <submittedName>
        <fullName evidence="1">Bifunctional glutamate/proline--tRNA ligase</fullName>
    </submittedName>
</protein>
<comment type="caution">
    <text evidence="1">The sequence shown here is derived from an EMBL/GenBank/DDBJ whole genome shotgun (WGS) entry which is preliminary data.</text>
</comment>
<dbReference type="PANTHER" id="PTHR43382:SF2">
    <property type="entry name" value="BIFUNCTIONAL GLUTAMATE_PROLINE--TRNA LIGASE"/>
    <property type="match status" value="1"/>
</dbReference>
<evidence type="ECO:0000313" key="2">
    <source>
        <dbReference type="Proteomes" id="UP000653305"/>
    </source>
</evidence>
<proteinExistence type="predicted"/>
<dbReference type="GO" id="GO:0004827">
    <property type="term" value="F:proline-tRNA ligase activity"/>
    <property type="evidence" value="ECO:0007669"/>
    <property type="project" value="InterPro"/>
</dbReference>
<keyword evidence="1" id="KW-0436">Ligase</keyword>
<reference evidence="1" key="1">
    <citation type="submission" date="2020-07" db="EMBL/GenBank/DDBJ databases">
        <title>Ethylene signaling mediates host invasion by parasitic plants.</title>
        <authorList>
            <person name="Yoshida S."/>
        </authorList>
    </citation>
    <scope>NUCLEOTIDE SEQUENCE</scope>
    <source>
        <strain evidence="1">Okayama</strain>
    </source>
</reference>
<gene>
    <name evidence="1" type="ORF">PHJA_001922000</name>
</gene>
<dbReference type="SUPFAM" id="SSF55681">
    <property type="entry name" value="Class II aaRS and biotin synthetases"/>
    <property type="match status" value="1"/>
</dbReference>
<dbReference type="GO" id="GO:0005524">
    <property type="term" value="F:ATP binding"/>
    <property type="evidence" value="ECO:0007669"/>
    <property type="project" value="InterPro"/>
</dbReference>
<dbReference type="Gene3D" id="3.30.930.10">
    <property type="entry name" value="Bira Bifunctional Protein, Domain 2"/>
    <property type="match status" value="1"/>
</dbReference>
<dbReference type="Proteomes" id="UP000653305">
    <property type="component" value="Unassembled WGS sequence"/>
</dbReference>
<name>A0A830CFE8_9LAMI</name>
<dbReference type="OrthoDB" id="913917at2759"/>
<sequence length="127" mass="13746">MHCSGDGKVGGGAAARGVESKDFFDAEIKKVEIKNCYFPLFVSARDLQKEKDHMEGFAPEVAWVTKSGESEMKLPIAIRPTSETMGEIQPCLSGVLSNCIAICRQRSNLVYQGSEGSLSESPSDDGR</sequence>
<dbReference type="PANTHER" id="PTHR43382">
    <property type="entry name" value="PROLYL-TRNA SYNTHETASE"/>
    <property type="match status" value="1"/>
</dbReference>
<dbReference type="GO" id="GO:0006433">
    <property type="term" value="P:prolyl-tRNA aminoacylation"/>
    <property type="evidence" value="ECO:0007669"/>
    <property type="project" value="InterPro"/>
</dbReference>
<dbReference type="GO" id="GO:0005737">
    <property type="term" value="C:cytoplasm"/>
    <property type="evidence" value="ECO:0007669"/>
    <property type="project" value="InterPro"/>
</dbReference>
<organism evidence="1 2">
    <name type="scientific">Phtheirospermum japonicum</name>
    <dbReference type="NCBI Taxonomy" id="374723"/>
    <lineage>
        <taxon>Eukaryota</taxon>
        <taxon>Viridiplantae</taxon>
        <taxon>Streptophyta</taxon>
        <taxon>Embryophyta</taxon>
        <taxon>Tracheophyta</taxon>
        <taxon>Spermatophyta</taxon>
        <taxon>Magnoliopsida</taxon>
        <taxon>eudicotyledons</taxon>
        <taxon>Gunneridae</taxon>
        <taxon>Pentapetalae</taxon>
        <taxon>asterids</taxon>
        <taxon>lamiids</taxon>
        <taxon>Lamiales</taxon>
        <taxon>Orobanchaceae</taxon>
        <taxon>Orobanchaceae incertae sedis</taxon>
        <taxon>Phtheirospermum</taxon>
    </lineage>
</organism>
<dbReference type="EMBL" id="BMAC01000502">
    <property type="protein sequence ID" value="GFP97779.1"/>
    <property type="molecule type" value="Genomic_DNA"/>
</dbReference>
<dbReference type="AlphaFoldDB" id="A0A830CFE8"/>
<evidence type="ECO:0000313" key="1">
    <source>
        <dbReference type="EMBL" id="GFP97779.1"/>
    </source>
</evidence>
<keyword evidence="2" id="KW-1185">Reference proteome</keyword>
<dbReference type="GO" id="GO:0017101">
    <property type="term" value="C:aminoacyl-tRNA synthetase multienzyme complex"/>
    <property type="evidence" value="ECO:0007669"/>
    <property type="project" value="TreeGrafter"/>
</dbReference>
<dbReference type="InterPro" id="IPR045864">
    <property type="entry name" value="aa-tRNA-synth_II/BPL/LPL"/>
</dbReference>